<dbReference type="AlphaFoldDB" id="A0A9D4LAG2"/>
<comment type="caution">
    <text evidence="2">The sequence shown here is derived from an EMBL/GenBank/DDBJ whole genome shotgun (WGS) entry which is preliminary data.</text>
</comment>
<gene>
    <name evidence="2" type="ORF">DPMN_097379</name>
</gene>
<accession>A0A9D4LAG2</accession>
<proteinExistence type="predicted"/>
<organism evidence="2 3">
    <name type="scientific">Dreissena polymorpha</name>
    <name type="common">Zebra mussel</name>
    <name type="synonym">Mytilus polymorpha</name>
    <dbReference type="NCBI Taxonomy" id="45954"/>
    <lineage>
        <taxon>Eukaryota</taxon>
        <taxon>Metazoa</taxon>
        <taxon>Spiralia</taxon>
        <taxon>Lophotrochozoa</taxon>
        <taxon>Mollusca</taxon>
        <taxon>Bivalvia</taxon>
        <taxon>Autobranchia</taxon>
        <taxon>Heteroconchia</taxon>
        <taxon>Euheterodonta</taxon>
        <taxon>Imparidentia</taxon>
        <taxon>Neoheterodontei</taxon>
        <taxon>Myida</taxon>
        <taxon>Dreissenoidea</taxon>
        <taxon>Dreissenidae</taxon>
        <taxon>Dreissena</taxon>
    </lineage>
</organism>
<protein>
    <submittedName>
        <fullName evidence="2">Uncharacterized protein</fullName>
    </submittedName>
</protein>
<sequence length="67" mass="7381">MPVMACDQPLYALAKTFNGFGLRDTERENLIVVMFCGLHIEIAALIIIGNWLQDSGWVNALSQSNVA</sequence>
<feature type="transmembrane region" description="Helical" evidence="1">
    <location>
        <begin position="30"/>
        <end position="52"/>
    </location>
</feature>
<keyword evidence="3" id="KW-1185">Reference proteome</keyword>
<reference evidence="2" key="2">
    <citation type="submission" date="2020-11" db="EMBL/GenBank/DDBJ databases">
        <authorList>
            <person name="McCartney M.A."/>
            <person name="Auch B."/>
            <person name="Kono T."/>
            <person name="Mallez S."/>
            <person name="Becker A."/>
            <person name="Gohl D.M."/>
            <person name="Silverstein K.A.T."/>
            <person name="Koren S."/>
            <person name="Bechman K.B."/>
            <person name="Herman A."/>
            <person name="Abrahante J.E."/>
            <person name="Garbe J."/>
        </authorList>
    </citation>
    <scope>NUCLEOTIDE SEQUENCE</scope>
    <source>
        <strain evidence="2">Duluth1</strain>
        <tissue evidence="2">Whole animal</tissue>
    </source>
</reference>
<keyword evidence="1" id="KW-1133">Transmembrane helix</keyword>
<name>A0A9D4LAG2_DREPO</name>
<reference evidence="2" key="1">
    <citation type="journal article" date="2019" name="bioRxiv">
        <title>The Genome of the Zebra Mussel, Dreissena polymorpha: A Resource for Invasive Species Research.</title>
        <authorList>
            <person name="McCartney M.A."/>
            <person name="Auch B."/>
            <person name="Kono T."/>
            <person name="Mallez S."/>
            <person name="Zhang Y."/>
            <person name="Obille A."/>
            <person name="Becker A."/>
            <person name="Abrahante J.E."/>
            <person name="Garbe J."/>
            <person name="Badalamenti J.P."/>
            <person name="Herman A."/>
            <person name="Mangelson H."/>
            <person name="Liachko I."/>
            <person name="Sullivan S."/>
            <person name="Sone E.D."/>
            <person name="Koren S."/>
            <person name="Silverstein K.A.T."/>
            <person name="Beckman K.B."/>
            <person name="Gohl D.M."/>
        </authorList>
    </citation>
    <scope>NUCLEOTIDE SEQUENCE</scope>
    <source>
        <strain evidence="2">Duluth1</strain>
        <tissue evidence="2">Whole animal</tissue>
    </source>
</reference>
<evidence type="ECO:0000256" key="1">
    <source>
        <dbReference type="SAM" id="Phobius"/>
    </source>
</evidence>
<dbReference type="PANTHER" id="PTHR47018">
    <property type="entry name" value="CXC DOMAIN-CONTAINING PROTEIN-RELATED"/>
    <property type="match status" value="1"/>
</dbReference>
<dbReference type="PANTHER" id="PTHR47018:SF1">
    <property type="entry name" value="TESMIN_TSO1-LIKE CXC DOMAIN-CONTAINING PROTEIN"/>
    <property type="match status" value="1"/>
</dbReference>
<dbReference type="EMBL" id="JAIWYP010000003">
    <property type="protein sequence ID" value="KAH3854828.1"/>
    <property type="molecule type" value="Genomic_DNA"/>
</dbReference>
<evidence type="ECO:0000313" key="2">
    <source>
        <dbReference type="EMBL" id="KAH3854828.1"/>
    </source>
</evidence>
<evidence type="ECO:0000313" key="3">
    <source>
        <dbReference type="Proteomes" id="UP000828390"/>
    </source>
</evidence>
<keyword evidence="1" id="KW-0472">Membrane</keyword>
<dbReference type="Proteomes" id="UP000828390">
    <property type="component" value="Unassembled WGS sequence"/>
</dbReference>
<keyword evidence="1" id="KW-0812">Transmembrane</keyword>